<name>A0ACB9KEA2_BAUVA</name>
<comment type="caution">
    <text evidence="1">The sequence shown here is derived from an EMBL/GenBank/DDBJ whole genome shotgun (WGS) entry which is preliminary data.</text>
</comment>
<accession>A0ACB9KEA2</accession>
<gene>
    <name evidence="1" type="ORF">L6164_035541</name>
</gene>
<dbReference type="Proteomes" id="UP000828941">
    <property type="component" value="Chromosome 14"/>
</dbReference>
<organism evidence="1 2">
    <name type="scientific">Bauhinia variegata</name>
    <name type="common">Purple orchid tree</name>
    <name type="synonym">Phanera variegata</name>
    <dbReference type="NCBI Taxonomy" id="167791"/>
    <lineage>
        <taxon>Eukaryota</taxon>
        <taxon>Viridiplantae</taxon>
        <taxon>Streptophyta</taxon>
        <taxon>Embryophyta</taxon>
        <taxon>Tracheophyta</taxon>
        <taxon>Spermatophyta</taxon>
        <taxon>Magnoliopsida</taxon>
        <taxon>eudicotyledons</taxon>
        <taxon>Gunneridae</taxon>
        <taxon>Pentapetalae</taxon>
        <taxon>rosids</taxon>
        <taxon>fabids</taxon>
        <taxon>Fabales</taxon>
        <taxon>Fabaceae</taxon>
        <taxon>Cercidoideae</taxon>
        <taxon>Cercideae</taxon>
        <taxon>Bauhiniinae</taxon>
        <taxon>Bauhinia</taxon>
    </lineage>
</organism>
<sequence length="260" mass="29337">MITKEVLRTNKGMATARVLRMNGGVGETSYANNSLLHEDYTQDETSTRRKHQEALECLKVADLGCSSGPNELVLISEIINTVDATSRSLNREPQFFLNDLFGNDFNTIFMYGRLFPSNSLHFFHSSYSLHWLSQVPEGLTKGEEPLEKDNIYVTRTEPPAVYKAYLEQFQQDELVSGGRMVLTLLGRDDWALIGMALRDMVKEVTLSGLLNFIDGLWSSCGDESIIAFTTNHRDRLDTALPRPGRMDVHIHMSYCTPCGF</sequence>
<proteinExistence type="predicted"/>
<reference evidence="1 2" key="1">
    <citation type="journal article" date="2022" name="DNA Res.">
        <title>Chromosomal-level genome assembly of the orchid tree Bauhinia variegata (Leguminosae; Cercidoideae) supports the allotetraploid origin hypothesis of Bauhinia.</title>
        <authorList>
            <person name="Zhong Y."/>
            <person name="Chen Y."/>
            <person name="Zheng D."/>
            <person name="Pang J."/>
            <person name="Liu Y."/>
            <person name="Luo S."/>
            <person name="Meng S."/>
            <person name="Qian L."/>
            <person name="Wei D."/>
            <person name="Dai S."/>
            <person name="Zhou R."/>
        </authorList>
    </citation>
    <scope>NUCLEOTIDE SEQUENCE [LARGE SCALE GENOMIC DNA]</scope>
    <source>
        <strain evidence="1">BV-YZ2020</strain>
    </source>
</reference>
<protein>
    <submittedName>
        <fullName evidence="1">Uncharacterized protein</fullName>
    </submittedName>
</protein>
<evidence type="ECO:0000313" key="2">
    <source>
        <dbReference type="Proteomes" id="UP000828941"/>
    </source>
</evidence>
<evidence type="ECO:0000313" key="1">
    <source>
        <dbReference type="EMBL" id="KAI4295499.1"/>
    </source>
</evidence>
<dbReference type="EMBL" id="CM039439">
    <property type="protein sequence ID" value="KAI4295499.1"/>
    <property type="molecule type" value="Genomic_DNA"/>
</dbReference>
<keyword evidence="2" id="KW-1185">Reference proteome</keyword>